<gene>
    <name evidence="3" type="ORF">QZM52_25925</name>
</gene>
<evidence type="ECO:0000313" key="3">
    <source>
        <dbReference type="EMBL" id="MDN7934720.1"/>
    </source>
</evidence>
<dbReference type="RefSeq" id="WP_301756804.1">
    <property type="nucleotide sequence ID" value="NZ_JAUJSQ010000011.1"/>
</dbReference>
<dbReference type="Proteomes" id="UP001171606">
    <property type="component" value="Unassembled WGS sequence"/>
</dbReference>
<feature type="compositionally biased region" description="Acidic residues" evidence="1">
    <location>
        <begin position="1"/>
        <end position="16"/>
    </location>
</feature>
<feature type="region of interest" description="Disordered" evidence="1">
    <location>
        <begin position="254"/>
        <end position="282"/>
    </location>
</feature>
<proteinExistence type="predicted"/>
<reference evidence="3" key="1">
    <citation type="submission" date="2023-07" db="EMBL/GenBank/DDBJ databases">
        <title>A collection of bacterial strains from the Burkholderia cepacia Research Laboratory and Repository.</title>
        <authorList>
            <person name="Lipuma J."/>
            <person name="Spilker T."/>
            <person name="Caverly L."/>
        </authorList>
    </citation>
    <scope>NUCLEOTIDE SEQUENCE</scope>
    <source>
        <strain evidence="3">AU42020</strain>
    </source>
</reference>
<sequence length="282" mass="30365">MTPDDWLDGEGCDEESTSSIDRQWRGRPASRENGMVAPDAAGSDVAPQREDLQGGMSGRTRSDDAPAGQVSRGSEEGVADARPDCDGAAARRSAAAGNGVTRTASSRHSADSDPLSDTGLLADESMQFEPFGQRESRTLKTKDVRAGAQPSGEDGVATSSVVVRGRHADEQRRREPVPHRTPQPAEQSSMPDSGDSVQASREFVYRFESWGAGHAVRIVQDAQESDNFTLIPSNGFVTEQLGRRRPTLRKLNIQGHMSSVSHARTAASHEPRAAMEETEEPQ</sequence>
<organism evidence="3 4">
    <name type="scientific">Burkholderia metallica</name>
    <dbReference type="NCBI Taxonomy" id="488729"/>
    <lineage>
        <taxon>Bacteria</taxon>
        <taxon>Pseudomonadati</taxon>
        <taxon>Pseudomonadota</taxon>
        <taxon>Betaproteobacteria</taxon>
        <taxon>Burkholderiales</taxon>
        <taxon>Burkholderiaceae</taxon>
        <taxon>Burkholderia</taxon>
        <taxon>Burkholderia cepacia complex</taxon>
    </lineage>
</organism>
<dbReference type="EMBL" id="JAUJSQ010000011">
    <property type="protein sequence ID" value="MDN7934720.1"/>
    <property type="molecule type" value="Genomic_DNA"/>
</dbReference>
<dbReference type="Pfam" id="PF02510">
    <property type="entry name" value="SPAN"/>
    <property type="match status" value="1"/>
</dbReference>
<name>A0ABT8PHV7_9BURK</name>
<accession>A0ABT8PHV7</accession>
<keyword evidence="4" id="KW-1185">Reference proteome</keyword>
<protein>
    <recommendedName>
        <fullName evidence="2">Surface presentation of antigen domain-containing protein</fullName>
    </recommendedName>
</protein>
<feature type="domain" description="Surface presentation of antigen" evidence="2">
    <location>
        <begin position="198"/>
        <end position="245"/>
    </location>
</feature>
<feature type="compositionally biased region" description="Basic and acidic residues" evidence="1">
    <location>
        <begin position="132"/>
        <end position="145"/>
    </location>
</feature>
<dbReference type="InterPro" id="IPR056746">
    <property type="entry name" value="SPAN_dom"/>
</dbReference>
<comment type="caution">
    <text evidence="3">The sequence shown here is derived from an EMBL/GenBank/DDBJ whole genome shotgun (WGS) entry which is preliminary data.</text>
</comment>
<feature type="region of interest" description="Disordered" evidence="1">
    <location>
        <begin position="1"/>
        <end position="200"/>
    </location>
</feature>
<feature type="compositionally biased region" description="Polar residues" evidence="1">
    <location>
        <begin position="184"/>
        <end position="199"/>
    </location>
</feature>
<evidence type="ECO:0000313" key="4">
    <source>
        <dbReference type="Proteomes" id="UP001171606"/>
    </source>
</evidence>
<feature type="compositionally biased region" description="Basic and acidic residues" evidence="1">
    <location>
        <begin position="73"/>
        <end position="85"/>
    </location>
</feature>
<evidence type="ECO:0000259" key="2">
    <source>
        <dbReference type="Pfam" id="PF02510"/>
    </source>
</evidence>
<evidence type="ECO:0000256" key="1">
    <source>
        <dbReference type="SAM" id="MobiDB-lite"/>
    </source>
</evidence>
<feature type="compositionally biased region" description="Basic and acidic residues" evidence="1">
    <location>
        <begin position="166"/>
        <end position="178"/>
    </location>
</feature>